<keyword evidence="3" id="KW-1185">Reference proteome</keyword>
<gene>
    <name evidence="2" type="ORF">VTL71DRAFT_3055</name>
</gene>
<dbReference type="InterPro" id="IPR036188">
    <property type="entry name" value="FAD/NAD-bd_sf"/>
</dbReference>
<dbReference type="Gene3D" id="3.50.50.60">
    <property type="entry name" value="FAD/NAD(P)-binding domain"/>
    <property type="match status" value="1"/>
</dbReference>
<dbReference type="PANTHER" id="PTHR42877:SF7">
    <property type="entry name" value="FLAVIN-BINDING MONOOXYGENASE-RELATED"/>
    <property type="match status" value="1"/>
</dbReference>
<proteinExistence type="inferred from homology"/>
<organism evidence="2 3">
    <name type="scientific">Oculimacula yallundae</name>
    <dbReference type="NCBI Taxonomy" id="86028"/>
    <lineage>
        <taxon>Eukaryota</taxon>
        <taxon>Fungi</taxon>
        <taxon>Dikarya</taxon>
        <taxon>Ascomycota</taxon>
        <taxon>Pezizomycotina</taxon>
        <taxon>Leotiomycetes</taxon>
        <taxon>Helotiales</taxon>
        <taxon>Ploettnerulaceae</taxon>
        <taxon>Oculimacula</taxon>
    </lineage>
</organism>
<dbReference type="SUPFAM" id="SSF51905">
    <property type="entry name" value="FAD/NAD(P)-binding domain"/>
    <property type="match status" value="1"/>
</dbReference>
<dbReference type="EMBL" id="JAZHXI010000012">
    <property type="protein sequence ID" value="KAL2065385.1"/>
    <property type="molecule type" value="Genomic_DNA"/>
</dbReference>
<dbReference type="InterPro" id="IPR051209">
    <property type="entry name" value="FAD-bind_Monooxygenase_sf"/>
</dbReference>
<sequence>MSLSRPPLQIKDRAIDAAPPLKIWEKNEGIGGTWWENRYPGCACDIPAHSHQYTFEPNPNWSSFFAPAREIRQYLTAVQIWREKVRKTVT</sequence>
<evidence type="ECO:0000256" key="1">
    <source>
        <dbReference type="ARBA" id="ARBA00010139"/>
    </source>
</evidence>
<dbReference type="Proteomes" id="UP001595075">
    <property type="component" value="Unassembled WGS sequence"/>
</dbReference>
<comment type="similarity">
    <text evidence="1">Belongs to the FAD-binding monooxygenase family.</text>
</comment>
<reference evidence="2 3" key="1">
    <citation type="journal article" date="2024" name="Commun. Biol.">
        <title>Comparative genomic analysis of thermophilic fungi reveals convergent evolutionary adaptations and gene losses.</title>
        <authorList>
            <person name="Steindorff A.S."/>
            <person name="Aguilar-Pontes M.V."/>
            <person name="Robinson A.J."/>
            <person name="Andreopoulos B."/>
            <person name="LaButti K."/>
            <person name="Kuo A."/>
            <person name="Mondo S."/>
            <person name="Riley R."/>
            <person name="Otillar R."/>
            <person name="Haridas S."/>
            <person name="Lipzen A."/>
            <person name="Grimwood J."/>
            <person name="Schmutz J."/>
            <person name="Clum A."/>
            <person name="Reid I.D."/>
            <person name="Moisan M.C."/>
            <person name="Butler G."/>
            <person name="Nguyen T.T.M."/>
            <person name="Dewar K."/>
            <person name="Conant G."/>
            <person name="Drula E."/>
            <person name="Henrissat B."/>
            <person name="Hansel C."/>
            <person name="Singer S."/>
            <person name="Hutchinson M.I."/>
            <person name="de Vries R.P."/>
            <person name="Natvig D.O."/>
            <person name="Powell A.J."/>
            <person name="Tsang A."/>
            <person name="Grigoriev I.V."/>
        </authorList>
    </citation>
    <scope>NUCLEOTIDE SEQUENCE [LARGE SCALE GENOMIC DNA]</scope>
    <source>
        <strain evidence="2 3">CBS 494.80</strain>
    </source>
</reference>
<dbReference type="Pfam" id="PF13450">
    <property type="entry name" value="NAD_binding_8"/>
    <property type="match status" value="1"/>
</dbReference>
<dbReference type="PANTHER" id="PTHR42877">
    <property type="entry name" value="L-ORNITHINE N(5)-MONOOXYGENASE-RELATED"/>
    <property type="match status" value="1"/>
</dbReference>
<evidence type="ECO:0000313" key="3">
    <source>
        <dbReference type="Proteomes" id="UP001595075"/>
    </source>
</evidence>
<evidence type="ECO:0000313" key="2">
    <source>
        <dbReference type="EMBL" id="KAL2065385.1"/>
    </source>
</evidence>
<comment type="caution">
    <text evidence="2">The sequence shown here is derived from an EMBL/GenBank/DDBJ whole genome shotgun (WGS) entry which is preliminary data.</text>
</comment>
<name>A0ABR4C616_9HELO</name>
<protein>
    <submittedName>
        <fullName evidence="2">Uncharacterized protein</fullName>
    </submittedName>
</protein>
<accession>A0ABR4C616</accession>